<feature type="compositionally biased region" description="Low complexity" evidence="1">
    <location>
        <begin position="1"/>
        <end position="20"/>
    </location>
</feature>
<name>A0A1I7MJ52_9MICC</name>
<evidence type="ECO:0008006" key="5">
    <source>
        <dbReference type="Google" id="ProtNLM"/>
    </source>
</evidence>
<evidence type="ECO:0000256" key="1">
    <source>
        <dbReference type="SAM" id="MobiDB-lite"/>
    </source>
</evidence>
<keyword evidence="2" id="KW-0472">Membrane</keyword>
<reference evidence="3 4" key="1">
    <citation type="submission" date="2016-10" db="EMBL/GenBank/DDBJ databases">
        <authorList>
            <person name="de Groot N.N."/>
        </authorList>
    </citation>
    <scope>NUCLEOTIDE SEQUENCE [LARGE SCALE GENOMIC DNA]</scope>
    <source>
        <strain evidence="3 4">CGMCC 1.7054</strain>
    </source>
</reference>
<accession>A0A1I7MJ52</accession>
<keyword evidence="2" id="KW-0812">Transmembrane</keyword>
<sequence length="190" mass="19735">MTPAPESAPRTAAAADAAAPPAGPGGPVWARALLLVIPAVWLGLLIGISLIEAPLKFTAPGITIPLGLGIGRRVFFAMNIVEVVLVLVLLIALVRSLGRPPWARLTAPGTNRLWLLGLISGGLLLIKFAAIRPFLNQRTDAVLAGEFAGGSNLHYAYIAVDGLLIIALVLMLALTSRALLAPPSSAALHR</sequence>
<gene>
    <name evidence="3" type="ORF">SAMN04487966_103132</name>
</gene>
<feature type="transmembrane region" description="Helical" evidence="2">
    <location>
        <begin position="155"/>
        <end position="174"/>
    </location>
</feature>
<dbReference type="EMBL" id="FPCG01000003">
    <property type="protein sequence ID" value="SFV21962.1"/>
    <property type="molecule type" value="Genomic_DNA"/>
</dbReference>
<dbReference type="Proteomes" id="UP000198881">
    <property type="component" value="Unassembled WGS sequence"/>
</dbReference>
<feature type="region of interest" description="Disordered" evidence="1">
    <location>
        <begin position="1"/>
        <end position="21"/>
    </location>
</feature>
<evidence type="ECO:0000313" key="3">
    <source>
        <dbReference type="EMBL" id="SFV21962.1"/>
    </source>
</evidence>
<dbReference type="STRING" id="574650.SAMN04487966_103132"/>
<evidence type="ECO:0000256" key="2">
    <source>
        <dbReference type="SAM" id="Phobius"/>
    </source>
</evidence>
<evidence type="ECO:0000313" key="4">
    <source>
        <dbReference type="Proteomes" id="UP000198881"/>
    </source>
</evidence>
<dbReference type="AlphaFoldDB" id="A0A1I7MJ52"/>
<feature type="transmembrane region" description="Helical" evidence="2">
    <location>
        <begin position="114"/>
        <end position="135"/>
    </location>
</feature>
<dbReference type="RefSeq" id="WP_245760610.1">
    <property type="nucleotide sequence ID" value="NZ_FPCG01000003.1"/>
</dbReference>
<keyword evidence="4" id="KW-1185">Reference proteome</keyword>
<organism evidence="3 4">
    <name type="scientific">Micrococcus terreus</name>
    <dbReference type="NCBI Taxonomy" id="574650"/>
    <lineage>
        <taxon>Bacteria</taxon>
        <taxon>Bacillati</taxon>
        <taxon>Actinomycetota</taxon>
        <taxon>Actinomycetes</taxon>
        <taxon>Micrococcales</taxon>
        <taxon>Micrococcaceae</taxon>
        <taxon>Micrococcus</taxon>
    </lineage>
</organism>
<feature type="transmembrane region" description="Helical" evidence="2">
    <location>
        <begin position="28"/>
        <end position="53"/>
    </location>
</feature>
<protein>
    <recommendedName>
        <fullName evidence="5">DUF4149 domain-containing protein</fullName>
    </recommendedName>
</protein>
<proteinExistence type="predicted"/>
<keyword evidence="2" id="KW-1133">Transmembrane helix</keyword>
<feature type="transmembrane region" description="Helical" evidence="2">
    <location>
        <begin position="74"/>
        <end position="94"/>
    </location>
</feature>